<dbReference type="Proteomes" id="UP001377804">
    <property type="component" value="Unassembled WGS sequence"/>
</dbReference>
<dbReference type="CDD" id="cd04301">
    <property type="entry name" value="NAT_SF"/>
    <property type="match status" value="1"/>
</dbReference>
<feature type="domain" description="N-acetyltransferase" evidence="1">
    <location>
        <begin position="4"/>
        <end position="162"/>
    </location>
</feature>
<evidence type="ECO:0000313" key="2">
    <source>
        <dbReference type="EMBL" id="MEJ6347740.1"/>
    </source>
</evidence>
<reference evidence="2 3" key="1">
    <citation type="submission" date="2023-10" db="EMBL/GenBank/DDBJ databases">
        <title>Holzapfeliella saturejae sp. nov. isolated from Satureja montana flowers.</title>
        <authorList>
            <person name="Alcantara C."/>
            <person name="Zuniga M."/>
            <person name="Landete J.M."/>
            <person name="Monedero V."/>
        </authorList>
    </citation>
    <scope>NUCLEOTIDE SEQUENCE [LARGE SCALE GENOMIC DNA]</scope>
    <source>
        <strain evidence="2 3">He02</strain>
    </source>
</reference>
<dbReference type="EMBL" id="JAWMWG010000001">
    <property type="protein sequence ID" value="MEJ6347740.1"/>
    <property type="molecule type" value="Genomic_DNA"/>
</dbReference>
<gene>
    <name evidence="2" type="ORF">R4Y45_00490</name>
</gene>
<comment type="caution">
    <text evidence="2">The sequence shown here is derived from an EMBL/GenBank/DDBJ whole genome shotgun (WGS) entry which is preliminary data.</text>
</comment>
<dbReference type="RefSeq" id="WP_339968193.1">
    <property type="nucleotide sequence ID" value="NZ_JAWMWG010000001.1"/>
</dbReference>
<accession>A0ABU8SEC2</accession>
<protein>
    <submittedName>
        <fullName evidence="2">N-acetyltransferase family protein</fullName>
    </submittedName>
</protein>
<evidence type="ECO:0000313" key="3">
    <source>
        <dbReference type="Proteomes" id="UP001377804"/>
    </source>
</evidence>
<dbReference type="Gene3D" id="3.40.630.30">
    <property type="match status" value="1"/>
</dbReference>
<dbReference type="Pfam" id="PF00583">
    <property type="entry name" value="Acetyltransf_1"/>
    <property type="match status" value="1"/>
</dbReference>
<sequence>MHHIDFKLAEKSDLPEVIRIYNQGVLTQKAAPDVEVVTVDEKKDWFNQHLGTNHPLWVIRNQNQEVMGWVSLSKMYDRLVYDISVEISIYIDEAFQGQGLATKAITFCEKKAQELGYQNIVALIFSHNEASKHLFEKNNYQHYGNYPDIAKIKDKIVSVDIYGKKI</sequence>
<name>A0ABU8SEC2_9LACO</name>
<dbReference type="PANTHER" id="PTHR43415:SF3">
    <property type="entry name" value="GNAT-FAMILY ACETYLTRANSFERASE"/>
    <property type="match status" value="1"/>
</dbReference>
<dbReference type="InterPro" id="IPR000182">
    <property type="entry name" value="GNAT_dom"/>
</dbReference>
<dbReference type="PROSITE" id="PS51186">
    <property type="entry name" value="GNAT"/>
    <property type="match status" value="1"/>
</dbReference>
<proteinExistence type="predicted"/>
<evidence type="ECO:0000259" key="1">
    <source>
        <dbReference type="PROSITE" id="PS51186"/>
    </source>
</evidence>
<organism evidence="2 3">
    <name type="scientific">Holzapfeliella saturejae</name>
    <dbReference type="NCBI Taxonomy" id="3082953"/>
    <lineage>
        <taxon>Bacteria</taxon>
        <taxon>Bacillati</taxon>
        <taxon>Bacillota</taxon>
        <taxon>Bacilli</taxon>
        <taxon>Lactobacillales</taxon>
        <taxon>Lactobacillaceae</taxon>
        <taxon>Holzapfeliella</taxon>
    </lineage>
</organism>
<dbReference type="InterPro" id="IPR016181">
    <property type="entry name" value="Acyl_CoA_acyltransferase"/>
</dbReference>
<dbReference type="PANTHER" id="PTHR43415">
    <property type="entry name" value="SPERMIDINE N(1)-ACETYLTRANSFERASE"/>
    <property type="match status" value="1"/>
</dbReference>
<dbReference type="SUPFAM" id="SSF55729">
    <property type="entry name" value="Acyl-CoA N-acyltransferases (Nat)"/>
    <property type="match status" value="1"/>
</dbReference>
<keyword evidence="3" id="KW-1185">Reference proteome</keyword>